<organism evidence="2 3">
    <name type="scientific">Zhongshania borealis</name>
    <dbReference type="NCBI Taxonomy" id="889488"/>
    <lineage>
        <taxon>Bacteria</taxon>
        <taxon>Pseudomonadati</taxon>
        <taxon>Pseudomonadota</taxon>
        <taxon>Gammaproteobacteria</taxon>
        <taxon>Cellvibrionales</taxon>
        <taxon>Spongiibacteraceae</taxon>
        <taxon>Zhongshania</taxon>
    </lineage>
</organism>
<feature type="domain" description="Zinc finger Ogr/Delta-type" evidence="1">
    <location>
        <begin position="7"/>
        <end position="52"/>
    </location>
</feature>
<name>A0ABP7WEE1_9GAMM</name>
<dbReference type="Pfam" id="PF04606">
    <property type="entry name" value="Ogr_Delta"/>
    <property type="match status" value="1"/>
</dbReference>
<keyword evidence="3" id="KW-1185">Reference proteome</keyword>
<accession>A0ABP7WEE1</accession>
<proteinExistence type="predicted"/>
<reference evidence="3" key="1">
    <citation type="journal article" date="2019" name="Int. J. Syst. Evol. Microbiol.">
        <title>The Global Catalogue of Microorganisms (GCM) 10K type strain sequencing project: providing services to taxonomists for standard genome sequencing and annotation.</title>
        <authorList>
            <consortium name="The Broad Institute Genomics Platform"/>
            <consortium name="The Broad Institute Genome Sequencing Center for Infectious Disease"/>
            <person name="Wu L."/>
            <person name="Ma J."/>
        </authorList>
    </citation>
    <scope>NUCLEOTIDE SEQUENCE [LARGE SCALE GENOMIC DNA]</scope>
    <source>
        <strain evidence="3">JCM 17304</strain>
    </source>
</reference>
<sequence length="71" mass="7998">MSRLVPCPHCLEESYIRDSEQITRTTRELKLICKNPHCGHTWVAHLSATRTLSESAIPDPSVNLPIVKGLF</sequence>
<gene>
    <name evidence="2" type="ORF">GCM10022414_07540</name>
</gene>
<protein>
    <recommendedName>
        <fullName evidence="1">Zinc finger Ogr/Delta-type domain-containing protein</fullName>
    </recommendedName>
</protein>
<evidence type="ECO:0000259" key="1">
    <source>
        <dbReference type="Pfam" id="PF04606"/>
    </source>
</evidence>
<dbReference type="InterPro" id="IPR007684">
    <property type="entry name" value="Znf_Ogr/Delta"/>
</dbReference>
<evidence type="ECO:0000313" key="2">
    <source>
        <dbReference type="EMBL" id="GAA4087277.1"/>
    </source>
</evidence>
<dbReference type="EMBL" id="BAABDM010000001">
    <property type="protein sequence ID" value="GAA4087277.1"/>
    <property type="molecule type" value="Genomic_DNA"/>
</dbReference>
<comment type="caution">
    <text evidence="2">The sequence shown here is derived from an EMBL/GenBank/DDBJ whole genome shotgun (WGS) entry which is preliminary data.</text>
</comment>
<evidence type="ECO:0000313" key="3">
    <source>
        <dbReference type="Proteomes" id="UP001500392"/>
    </source>
</evidence>
<dbReference type="RefSeq" id="WP_344932498.1">
    <property type="nucleotide sequence ID" value="NZ_BAABDM010000001.1"/>
</dbReference>
<dbReference type="Proteomes" id="UP001500392">
    <property type="component" value="Unassembled WGS sequence"/>
</dbReference>